<evidence type="ECO:0000256" key="1">
    <source>
        <dbReference type="PROSITE-ProRule" id="PRU00122"/>
    </source>
</evidence>
<dbReference type="PANTHER" id="PTHR15036:SF49">
    <property type="entry name" value="AXOTACTIN"/>
    <property type="match status" value="1"/>
</dbReference>
<dbReference type="AlphaFoldDB" id="A0A915L130"/>
<dbReference type="InterPro" id="IPR050372">
    <property type="entry name" value="Neurexin-related_CASP"/>
</dbReference>
<evidence type="ECO:0000313" key="3">
    <source>
        <dbReference type="Proteomes" id="UP000887565"/>
    </source>
</evidence>
<dbReference type="CDD" id="cd00110">
    <property type="entry name" value="LamG"/>
    <property type="match status" value="1"/>
</dbReference>
<protein>
    <submittedName>
        <fullName evidence="4">Laminin G domain-containing protein</fullName>
    </submittedName>
</protein>
<accession>A0A915L130</accession>
<comment type="caution">
    <text evidence="1">Lacks conserved residue(s) required for the propagation of feature annotation.</text>
</comment>
<dbReference type="SMART" id="SM00282">
    <property type="entry name" value="LamG"/>
    <property type="match status" value="1"/>
</dbReference>
<reference evidence="4" key="1">
    <citation type="submission" date="2022-11" db="UniProtKB">
        <authorList>
            <consortium name="WormBaseParasite"/>
        </authorList>
    </citation>
    <scope>IDENTIFICATION</scope>
</reference>
<name>A0A915L130_ROMCU</name>
<sequence length="221" mass="25163">MEEIQNTVVNKKLDPMYQRYSTRRVQKVARHIRELNFINESFCQDQSMNAVSVDSDVHYLKLNKSYSKNTEPVIFSFAIKTKVDRAIIFYEKSSALIPFILALEDSKIAFIFTDSNGTTRISKSDISISDGKWHTVLMERIAGLCTIIIDNDKSKIYTSNFKGVLSVTDYFIYFGKTSTVAFKKFGVLQNSSFVGCLRDIRFKGSLVNLHSVSSNLTACRQ</sequence>
<dbReference type="WBParaSite" id="nRc.2.0.1.t43453-RA">
    <property type="protein sequence ID" value="nRc.2.0.1.t43453-RA"/>
    <property type="gene ID" value="nRc.2.0.1.g43453"/>
</dbReference>
<dbReference type="InterPro" id="IPR001791">
    <property type="entry name" value="Laminin_G"/>
</dbReference>
<dbReference type="SUPFAM" id="SSF49899">
    <property type="entry name" value="Concanavalin A-like lectins/glucanases"/>
    <property type="match status" value="1"/>
</dbReference>
<dbReference type="GO" id="GO:0016020">
    <property type="term" value="C:membrane"/>
    <property type="evidence" value="ECO:0007669"/>
    <property type="project" value="UniProtKB-SubCell"/>
</dbReference>
<dbReference type="PROSITE" id="PS50025">
    <property type="entry name" value="LAM_G_DOMAIN"/>
    <property type="match status" value="1"/>
</dbReference>
<evidence type="ECO:0000313" key="4">
    <source>
        <dbReference type="WBParaSite" id="nRc.2.0.1.t43453-RA"/>
    </source>
</evidence>
<evidence type="ECO:0000259" key="2">
    <source>
        <dbReference type="PROSITE" id="PS50025"/>
    </source>
</evidence>
<keyword evidence="3" id="KW-1185">Reference proteome</keyword>
<dbReference type="Proteomes" id="UP000887565">
    <property type="component" value="Unplaced"/>
</dbReference>
<dbReference type="PANTHER" id="PTHR15036">
    <property type="entry name" value="PIKACHURIN-LIKE PROTEIN"/>
    <property type="match status" value="1"/>
</dbReference>
<dbReference type="Pfam" id="PF02210">
    <property type="entry name" value="Laminin_G_2"/>
    <property type="match status" value="1"/>
</dbReference>
<organism evidence="3 4">
    <name type="scientific">Romanomermis culicivorax</name>
    <name type="common">Nematode worm</name>
    <dbReference type="NCBI Taxonomy" id="13658"/>
    <lineage>
        <taxon>Eukaryota</taxon>
        <taxon>Metazoa</taxon>
        <taxon>Ecdysozoa</taxon>
        <taxon>Nematoda</taxon>
        <taxon>Enoplea</taxon>
        <taxon>Dorylaimia</taxon>
        <taxon>Mermithida</taxon>
        <taxon>Mermithoidea</taxon>
        <taxon>Mermithidae</taxon>
        <taxon>Romanomermis</taxon>
    </lineage>
</organism>
<dbReference type="Gene3D" id="2.60.120.200">
    <property type="match status" value="1"/>
</dbReference>
<feature type="domain" description="Laminin G" evidence="2">
    <location>
        <begin position="49"/>
        <end position="219"/>
    </location>
</feature>
<dbReference type="InterPro" id="IPR013320">
    <property type="entry name" value="ConA-like_dom_sf"/>
</dbReference>
<proteinExistence type="predicted"/>